<reference evidence="3" key="1">
    <citation type="journal article" date="2019" name="Int. J. Syst. Evol. Microbiol.">
        <title>The Global Catalogue of Microorganisms (GCM) 10K type strain sequencing project: providing services to taxonomists for standard genome sequencing and annotation.</title>
        <authorList>
            <consortium name="The Broad Institute Genomics Platform"/>
            <consortium name="The Broad Institute Genome Sequencing Center for Infectious Disease"/>
            <person name="Wu L."/>
            <person name="Ma J."/>
        </authorList>
    </citation>
    <scope>NUCLEOTIDE SEQUENCE [LARGE SCALE GENOMIC DNA]</scope>
    <source>
        <strain evidence="3">Q85</strain>
    </source>
</reference>
<evidence type="ECO:0000259" key="1">
    <source>
        <dbReference type="PROSITE" id="PS50925"/>
    </source>
</evidence>
<evidence type="ECO:0000313" key="3">
    <source>
        <dbReference type="Proteomes" id="UP001597283"/>
    </source>
</evidence>
<gene>
    <name evidence="2" type="ORF">ACFSC3_07260</name>
</gene>
<dbReference type="Proteomes" id="UP001597283">
    <property type="component" value="Unassembled WGS sequence"/>
</dbReference>
<evidence type="ECO:0000313" key="2">
    <source>
        <dbReference type="EMBL" id="MFD1787367.1"/>
    </source>
</evidence>
<dbReference type="SMART" id="SM01034">
    <property type="entry name" value="BLUF"/>
    <property type="match status" value="1"/>
</dbReference>
<dbReference type="Gene3D" id="3.30.70.100">
    <property type="match status" value="1"/>
</dbReference>
<dbReference type="SUPFAM" id="SSF54975">
    <property type="entry name" value="Acylphosphatase/BLUF domain-like"/>
    <property type="match status" value="1"/>
</dbReference>
<dbReference type="InterPro" id="IPR007024">
    <property type="entry name" value="BLUF_domain"/>
</dbReference>
<sequence>MSAVPPLRRLIYSSRAVGRDLSDAKHDILAVSRRNNGMDGISGILWSAGDHYLQVLEGPAESVDTAFDRIRADPRHTDIHILDDRSVDARQFGDWAMAGMPGDHPEDARERLRMMLRNADADVVRFFGA</sequence>
<proteinExistence type="predicted"/>
<dbReference type="Pfam" id="PF04940">
    <property type="entry name" value="BLUF"/>
    <property type="match status" value="1"/>
</dbReference>
<dbReference type="PROSITE" id="PS50925">
    <property type="entry name" value="BLUF"/>
    <property type="match status" value="1"/>
</dbReference>
<organism evidence="2 3">
    <name type="scientific">Sphingomonas floccifaciens</name>
    <dbReference type="NCBI Taxonomy" id="1844115"/>
    <lineage>
        <taxon>Bacteria</taxon>
        <taxon>Pseudomonadati</taxon>
        <taxon>Pseudomonadota</taxon>
        <taxon>Alphaproteobacteria</taxon>
        <taxon>Sphingomonadales</taxon>
        <taxon>Sphingomonadaceae</taxon>
        <taxon>Sphingomonas</taxon>
    </lineage>
</organism>
<protein>
    <submittedName>
        <fullName evidence="2">BLUF domain-containing protein</fullName>
    </submittedName>
</protein>
<dbReference type="RefSeq" id="WP_380939753.1">
    <property type="nucleotide sequence ID" value="NZ_JBHUFC010000003.1"/>
</dbReference>
<accession>A0ABW4NB52</accession>
<comment type="caution">
    <text evidence="2">The sequence shown here is derived from an EMBL/GenBank/DDBJ whole genome shotgun (WGS) entry which is preliminary data.</text>
</comment>
<keyword evidence="3" id="KW-1185">Reference proteome</keyword>
<name>A0ABW4NB52_9SPHN</name>
<feature type="domain" description="BLUF" evidence="1">
    <location>
        <begin position="7"/>
        <end position="98"/>
    </location>
</feature>
<dbReference type="InterPro" id="IPR036046">
    <property type="entry name" value="Acylphosphatase-like_dom_sf"/>
</dbReference>
<dbReference type="EMBL" id="JBHUFC010000003">
    <property type="protein sequence ID" value="MFD1787367.1"/>
    <property type="molecule type" value="Genomic_DNA"/>
</dbReference>